<dbReference type="GeneID" id="48275450"/>
<dbReference type="InterPro" id="IPR023118">
    <property type="entry name" value="YqaI_dom_sf"/>
</dbReference>
<dbReference type="EMBL" id="UFSZ01000001">
    <property type="protein sequence ID" value="SUV18722.1"/>
    <property type="molecule type" value="Genomic_DNA"/>
</dbReference>
<dbReference type="Pfam" id="PF09466">
    <property type="entry name" value="Yqai"/>
    <property type="match status" value="1"/>
</dbReference>
<sequence length="52" mass="6023">MKTVEDYPSEDMYGTEIQKGDIYYIFGESVVLESNLDDYLTEHLKGEMLLAK</sequence>
<protein>
    <submittedName>
        <fullName evidence="1">Uncharacterized protein</fullName>
    </submittedName>
</protein>
<reference evidence="1 2" key="1">
    <citation type="submission" date="2018-06" db="EMBL/GenBank/DDBJ databases">
        <authorList>
            <consortium name="Pathogen Informatics"/>
            <person name="Doyle S."/>
        </authorList>
    </citation>
    <scope>NUCLEOTIDE SEQUENCE [LARGE SCALE GENOMIC DNA]</scope>
    <source>
        <strain evidence="1 2">NCTC10338</strain>
    </source>
</reference>
<proteinExistence type="predicted"/>
<name>A0AAJ4ZXW2_LYSSH</name>
<dbReference type="AlphaFoldDB" id="A0AAJ4ZXW2"/>
<organism evidence="1 2">
    <name type="scientific">Lysinibacillus sphaericus</name>
    <name type="common">Bacillus sphaericus</name>
    <dbReference type="NCBI Taxonomy" id="1421"/>
    <lineage>
        <taxon>Bacteria</taxon>
        <taxon>Bacillati</taxon>
        <taxon>Bacillota</taxon>
        <taxon>Bacilli</taxon>
        <taxon>Bacillales</taxon>
        <taxon>Bacillaceae</taxon>
        <taxon>Lysinibacillus</taxon>
    </lineage>
</organism>
<comment type="caution">
    <text evidence="1">The sequence shown here is derived from an EMBL/GenBank/DDBJ whole genome shotgun (WGS) entry which is preliminary data.</text>
</comment>
<evidence type="ECO:0000313" key="2">
    <source>
        <dbReference type="Proteomes" id="UP000255295"/>
    </source>
</evidence>
<dbReference type="RefSeq" id="WP_105928886.1">
    <property type="nucleotide sequence ID" value="NZ_BJNS01000070.1"/>
</dbReference>
<dbReference type="Proteomes" id="UP000255295">
    <property type="component" value="Unassembled WGS sequence"/>
</dbReference>
<gene>
    <name evidence="1" type="ORF">NCTC10338_03877</name>
</gene>
<dbReference type="InterPro" id="IPR018474">
    <property type="entry name" value="Uncharacterised_Yqai"/>
</dbReference>
<accession>A0AAJ4ZXW2</accession>
<dbReference type="SUPFAM" id="SSF160713">
    <property type="entry name" value="YqaI-like"/>
    <property type="match status" value="1"/>
</dbReference>
<evidence type="ECO:0000313" key="1">
    <source>
        <dbReference type="EMBL" id="SUV18722.1"/>
    </source>
</evidence>
<dbReference type="Gene3D" id="3.30.40.30">
    <property type="entry name" value="YqaI domain"/>
    <property type="match status" value="1"/>
</dbReference>